<reference evidence="1" key="2">
    <citation type="submission" date="2025-09" db="UniProtKB">
        <authorList>
            <consortium name="EnsemblPlants"/>
        </authorList>
    </citation>
    <scope>IDENTIFICATION</scope>
</reference>
<organism evidence="1 2">
    <name type="scientific">Avena sativa</name>
    <name type="common">Oat</name>
    <dbReference type="NCBI Taxonomy" id="4498"/>
    <lineage>
        <taxon>Eukaryota</taxon>
        <taxon>Viridiplantae</taxon>
        <taxon>Streptophyta</taxon>
        <taxon>Embryophyta</taxon>
        <taxon>Tracheophyta</taxon>
        <taxon>Spermatophyta</taxon>
        <taxon>Magnoliopsida</taxon>
        <taxon>Liliopsida</taxon>
        <taxon>Poales</taxon>
        <taxon>Poaceae</taxon>
        <taxon>BOP clade</taxon>
        <taxon>Pooideae</taxon>
        <taxon>Poodae</taxon>
        <taxon>Poeae</taxon>
        <taxon>Poeae Chloroplast Group 1 (Aveneae type)</taxon>
        <taxon>Aveninae</taxon>
        <taxon>Avena</taxon>
    </lineage>
</organism>
<dbReference type="EnsemblPlants" id="AVESA.00010b.r2.5CG0928830.1">
    <property type="protein sequence ID" value="AVESA.00010b.r2.5CG0928830.1.CDS"/>
    <property type="gene ID" value="AVESA.00010b.r2.5CG0928830"/>
</dbReference>
<name>A0ACD5Y893_AVESA</name>
<sequence length="327" mass="36480">MRLPSSLFSCASLRRLWIGAWVFPDTTTLPRGAAFSNLRELVLGCAVMEDKDLEFVLAVSPVLEILAIAGSQTQLHARLANPSLRCAQFCLSILEEVAVVDSPSLDSLLLWHNKTVSKTNIRVKIGHAPKLRFLGYLEPRVHTLQIGDTIIKAGTKASTSTTVSSVQMLALQLQFGAHSEVKMLPCFLRCFPSVDTLIVKSEEIFEPTTSKLSVKYQKGTSHIECVRSHLKTLLFHELQGNCNEFKFLRFIAENAQKLEVMYIEVKNGLSYMASVAMSVELLALRSANWASKDCKLLFRTSEYLGGGSVWSFELGTFLAFDDILYRH</sequence>
<accession>A0ACD5Y893</accession>
<evidence type="ECO:0000313" key="2">
    <source>
        <dbReference type="Proteomes" id="UP001732700"/>
    </source>
</evidence>
<dbReference type="Proteomes" id="UP001732700">
    <property type="component" value="Chromosome 5C"/>
</dbReference>
<proteinExistence type="predicted"/>
<keyword evidence="2" id="KW-1185">Reference proteome</keyword>
<reference evidence="1" key="1">
    <citation type="submission" date="2021-05" db="EMBL/GenBank/DDBJ databases">
        <authorList>
            <person name="Scholz U."/>
            <person name="Mascher M."/>
            <person name="Fiebig A."/>
        </authorList>
    </citation>
    <scope>NUCLEOTIDE SEQUENCE [LARGE SCALE GENOMIC DNA]</scope>
</reference>
<evidence type="ECO:0000313" key="1">
    <source>
        <dbReference type="EnsemblPlants" id="AVESA.00010b.r2.5CG0928830.1.CDS"/>
    </source>
</evidence>
<protein>
    <submittedName>
        <fullName evidence="1">Uncharacterized protein</fullName>
    </submittedName>
</protein>